<evidence type="ECO:0000256" key="1">
    <source>
        <dbReference type="SAM" id="MobiDB-lite"/>
    </source>
</evidence>
<organism evidence="2 3">
    <name type="scientific">Amnibacterium soli</name>
    <dbReference type="NCBI Taxonomy" id="1282736"/>
    <lineage>
        <taxon>Bacteria</taxon>
        <taxon>Bacillati</taxon>
        <taxon>Actinomycetota</taxon>
        <taxon>Actinomycetes</taxon>
        <taxon>Micrococcales</taxon>
        <taxon>Microbacteriaceae</taxon>
        <taxon>Amnibacterium</taxon>
    </lineage>
</organism>
<proteinExistence type="predicted"/>
<gene>
    <name evidence="2" type="ORF">GCM10025783_10650</name>
</gene>
<evidence type="ECO:0000313" key="2">
    <source>
        <dbReference type="EMBL" id="GAA4741418.1"/>
    </source>
</evidence>
<dbReference type="RefSeq" id="WP_345479981.1">
    <property type="nucleotide sequence ID" value="NZ_BAABLP010000002.1"/>
</dbReference>
<protein>
    <recommendedName>
        <fullName evidence="4">Multidrug transporter</fullName>
    </recommendedName>
</protein>
<reference evidence="3" key="1">
    <citation type="journal article" date="2019" name="Int. J. Syst. Evol. Microbiol.">
        <title>The Global Catalogue of Microorganisms (GCM) 10K type strain sequencing project: providing services to taxonomists for standard genome sequencing and annotation.</title>
        <authorList>
            <consortium name="The Broad Institute Genomics Platform"/>
            <consortium name="The Broad Institute Genome Sequencing Center for Infectious Disease"/>
            <person name="Wu L."/>
            <person name="Ma J."/>
        </authorList>
    </citation>
    <scope>NUCLEOTIDE SEQUENCE [LARGE SCALE GENOMIC DNA]</scope>
    <source>
        <strain evidence="3">JCM 19015</strain>
    </source>
</reference>
<comment type="caution">
    <text evidence="2">The sequence shown here is derived from an EMBL/GenBank/DDBJ whole genome shotgun (WGS) entry which is preliminary data.</text>
</comment>
<dbReference type="EMBL" id="BAABLP010000002">
    <property type="protein sequence ID" value="GAA4741418.1"/>
    <property type="molecule type" value="Genomic_DNA"/>
</dbReference>
<evidence type="ECO:0000313" key="3">
    <source>
        <dbReference type="Proteomes" id="UP001500121"/>
    </source>
</evidence>
<evidence type="ECO:0008006" key="4">
    <source>
        <dbReference type="Google" id="ProtNLM"/>
    </source>
</evidence>
<feature type="region of interest" description="Disordered" evidence="1">
    <location>
        <begin position="43"/>
        <end position="62"/>
    </location>
</feature>
<name>A0ABP8Z0P6_9MICO</name>
<accession>A0ABP8Z0P6</accession>
<sequence length="62" mass="6422">MDILDSDPVDGIEADPADVLEQSEPASSQPVEEALAARDRVTAVDPELTGVEVEAAEDSGQA</sequence>
<dbReference type="Proteomes" id="UP001500121">
    <property type="component" value="Unassembled WGS sequence"/>
</dbReference>
<feature type="compositionally biased region" description="Acidic residues" evidence="1">
    <location>
        <begin position="1"/>
        <end position="18"/>
    </location>
</feature>
<keyword evidence="3" id="KW-1185">Reference proteome</keyword>
<feature type="region of interest" description="Disordered" evidence="1">
    <location>
        <begin position="1"/>
        <end position="35"/>
    </location>
</feature>